<comment type="caution">
    <text evidence="3">The sequence shown here is derived from an EMBL/GenBank/DDBJ whole genome shotgun (WGS) entry which is preliminary data.</text>
</comment>
<sequence length="353" mass="38076">MAFLGDDVFDKLAAQEEPRGPMVPSSDLFPAFDSGVNDYTPPFTTSASKPDGLETVLDILSLDTAGAGAGPANVHPEPTPAPPPAGELFGTYYALPRSAPFGSDLGSGQASSAAPAPFRPPLPPTSFDHHGNNTTPAVSMPMSVPQPPTKHAVQLASSSQASDMPKNDAPPVPLGDEAILQQRVPKKPRSRRTKLTPEEREARRKQRLILRRQRKSVREKARRSKENDYYEELADLVGLPKENRDKATILMAVIKAIEEEGGEASAEMLESAAQARAERSAASKPQTQSEFPSHIPDVMSPMDWDHPTAIKDEMMAFDEVEELAQINDDALPPPLLAPPMPTTADDLPPPVSF</sequence>
<dbReference type="Proteomes" id="UP000241890">
    <property type="component" value="Unassembled WGS sequence"/>
</dbReference>
<dbReference type="Pfam" id="PF00010">
    <property type="entry name" value="HLH"/>
    <property type="match status" value="1"/>
</dbReference>
<dbReference type="GO" id="GO:0046983">
    <property type="term" value="F:protein dimerization activity"/>
    <property type="evidence" value="ECO:0007669"/>
    <property type="project" value="InterPro"/>
</dbReference>
<reference evidence="3 4" key="1">
    <citation type="submission" date="2017-12" db="EMBL/GenBank/DDBJ databases">
        <title>Sequencing, de novo assembly and annotation of complete genome of a new Thraustochytrid species, strain FCC1311.</title>
        <authorList>
            <person name="Sedici K."/>
            <person name="Godart F."/>
            <person name="Aiese Cigliano R."/>
            <person name="Sanseverino W."/>
            <person name="Barakat M."/>
            <person name="Ortet P."/>
            <person name="Marechal E."/>
            <person name="Cagnac O."/>
            <person name="Amato A."/>
        </authorList>
    </citation>
    <scope>NUCLEOTIDE SEQUENCE [LARGE SCALE GENOMIC DNA]</scope>
</reference>
<feature type="compositionally biased region" description="Pro residues" evidence="1">
    <location>
        <begin position="331"/>
        <end position="353"/>
    </location>
</feature>
<protein>
    <recommendedName>
        <fullName evidence="2">BHLH domain-containing protein</fullName>
    </recommendedName>
</protein>
<dbReference type="AlphaFoldDB" id="A0A2R5GM58"/>
<dbReference type="EMBL" id="BEYU01000084">
    <property type="protein sequence ID" value="GBG30818.1"/>
    <property type="molecule type" value="Genomic_DNA"/>
</dbReference>
<dbReference type="InterPro" id="IPR036638">
    <property type="entry name" value="HLH_DNA-bd_sf"/>
</dbReference>
<feature type="domain" description="BHLH" evidence="2">
    <location>
        <begin position="210"/>
        <end position="260"/>
    </location>
</feature>
<feature type="region of interest" description="Disordered" evidence="1">
    <location>
        <begin position="265"/>
        <end position="305"/>
    </location>
</feature>
<proteinExistence type="predicted"/>
<feature type="compositionally biased region" description="Low complexity" evidence="1">
    <location>
        <begin position="265"/>
        <end position="275"/>
    </location>
</feature>
<organism evidence="3 4">
    <name type="scientific">Hondaea fermentalgiana</name>
    <dbReference type="NCBI Taxonomy" id="2315210"/>
    <lineage>
        <taxon>Eukaryota</taxon>
        <taxon>Sar</taxon>
        <taxon>Stramenopiles</taxon>
        <taxon>Bigyra</taxon>
        <taxon>Labyrinthulomycetes</taxon>
        <taxon>Thraustochytrida</taxon>
        <taxon>Thraustochytriidae</taxon>
        <taxon>Hondaea</taxon>
    </lineage>
</organism>
<evidence type="ECO:0000313" key="4">
    <source>
        <dbReference type="Proteomes" id="UP000241890"/>
    </source>
</evidence>
<dbReference type="InParanoid" id="A0A2R5GM58"/>
<feature type="compositionally biased region" description="Basic residues" evidence="1">
    <location>
        <begin position="203"/>
        <end position="215"/>
    </location>
</feature>
<accession>A0A2R5GM58</accession>
<feature type="region of interest" description="Disordered" evidence="1">
    <location>
        <begin position="329"/>
        <end position="353"/>
    </location>
</feature>
<dbReference type="SUPFAM" id="SSF47459">
    <property type="entry name" value="HLH, helix-loop-helix DNA-binding domain"/>
    <property type="match status" value="1"/>
</dbReference>
<name>A0A2R5GM58_9STRA</name>
<evidence type="ECO:0000256" key="1">
    <source>
        <dbReference type="SAM" id="MobiDB-lite"/>
    </source>
</evidence>
<feature type="compositionally biased region" description="Basic residues" evidence="1">
    <location>
        <begin position="184"/>
        <end position="194"/>
    </location>
</feature>
<keyword evidence="4" id="KW-1185">Reference proteome</keyword>
<gene>
    <name evidence="3" type="ORF">FCC1311_070382</name>
</gene>
<dbReference type="InterPro" id="IPR011598">
    <property type="entry name" value="bHLH_dom"/>
</dbReference>
<dbReference type="PROSITE" id="PS50888">
    <property type="entry name" value="BHLH"/>
    <property type="match status" value="1"/>
</dbReference>
<dbReference type="Gene3D" id="4.10.280.10">
    <property type="entry name" value="Helix-loop-helix DNA-binding domain"/>
    <property type="match status" value="1"/>
</dbReference>
<evidence type="ECO:0000313" key="3">
    <source>
        <dbReference type="EMBL" id="GBG30818.1"/>
    </source>
</evidence>
<evidence type="ECO:0000259" key="2">
    <source>
        <dbReference type="PROSITE" id="PS50888"/>
    </source>
</evidence>
<feature type="compositionally biased region" description="Basic and acidic residues" evidence="1">
    <location>
        <begin position="216"/>
        <end position="226"/>
    </location>
</feature>
<feature type="region of interest" description="Disordered" evidence="1">
    <location>
        <begin position="66"/>
        <end position="226"/>
    </location>
</feature>